<accession>A0AAE3U9R8</accession>
<dbReference type="AlphaFoldDB" id="A0AAE3U9R8"/>
<evidence type="ECO:0000313" key="4">
    <source>
        <dbReference type="Proteomes" id="UP001241110"/>
    </source>
</evidence>
<comment type="caution">
    <text evidence="3">The sequence shown here is derived from an EMBL/GenBank/DDBJ whole genome shotgun (WGS) entry which is preliminary data.</text>
</comment>
<feature type="transmembrane region" description="Helical" evidence="1">
    <location>
        <begin position="88"/>
        <end position="107"/>
    </location>
</feature>
<feature type="transmembrane region" description="Helical" evidence="1">
    <location>
        <begin position="127"/>
        <end position="148"/>
    </location>
</feature>
<proteinExistence type="predicted"/>
<feature type="transmembrane region" description="Helical" evidence="1">
    <location>
        <begin position="204"/>
        <end position="225"/>
    </location>
</feature>
<dbReference type="RefSeq" id="WP_313980579.1">
    <property type="nucleotide sequence ID" value="NZ_JASJOS010000006.1"/>
</dbReference>
<feature type="transmembrane region" description="Helical" evidence="1">
    <location>
        <begin position="57"/>
        <end position="76"/>
    </location>
</feature>
<feature type="transmembrane region" description="Helical" evidence="1">
    <location>
        <begin position="20"/>
        <end position="37"/>
    </location>
</feature>
<dbReference type="Proteomes" id="UP001241110">
    <property type="component" value="Unassembled WGS sequence"/>
</dbReference>
<feature type="transmembrane region" description="Helical" evidence="1">
    <location>
        <begin position="232"/>
        <end position="257"/>
    </location>
</feature>
<feature type="transmembrane region" description="Helical" evidence="1">
    <location>
        <begin position="168"/>
        <end position="184"/>
    </location>
</feature>
<dbReference type="Pfam" id="PF02517">
    <property type="entry name" value="Rce1-like"/>
    <property type="match status" value="1"/>
</dbReference>
<sequence>MKKIIHYLLTHIRRDFTLKTYGLVTLFLIVSVSFNYYVDLEDSIIDSYVGRPQRYLWYFLLYSFSYYGTIGILRITGQLSEKSLDKNFWVYSLFGMLVLSIEPEFSYSIGSYVSKLDSSLYYWNYKLAHELAPLICTLIPLVLFYAYYRPRPETFYGLTFHKVDLKPYFIMWLIMIPPIIWASFQPDFLATYPTYRSPLPDEQLGLPKGILAFIYELAYGSAFVMTELIFRGFLVIGIAVIIGKEAILPMVVTYAFLHFGKPLGETIGAIFGGYILGVIALYSRNIWGGVAIHLGVAWLMEIAAWIQKGLK</sequence>
<dbReference type="EMBL" id="JASJOS010000006">
    <property type="protein sequence ID" value="MDJ1482014.1"/>
    <property type="molecule type" value="Genomic_DNA"/>
</dbReference>
<dbReference type="InterPro" id="IPR003675">
    <property type="entry name" value="Rce1/LyrA-like_dom"/>
</dbReference>
<protein>
    <submittedName>
        <fullName evidence="3">CPBP family intramembrane metalloprotease</fullName>
        <ecNumber evidence="3">3.4.-.-</ecNumber>
    </submittedName>
</protein>
<dbReference type="GO" id="GO:0080120">
    <property type="term" value="P:CAAX-box protein maturation"/>
    <property type="evidence" value="ECO:0007669"/>
    <property type="project" value="UniProtKB-ARBA"/>
</dbReference>
<keyword evidence="1" id="KW-1133">Transmembrane helix</keyword>
<evidence type="ECO:0000259" key="2">
    <source>
        <dbReference type="Pfam" id="PF02517"/>
    </source>
</evidence>
<dbReference type="GO" id="GO:0008237">
    <property type="term" value="F:metallopeptidase activity"/>
    <property type="evidence" value="ECO:0007669"/>
    <property type="project" value="UniProtKB-KW"/>
</dbReference>
<gene>
    <name evidence="3" type="ORF">QNI16_16045</name>
</gene>
<keyword evidence="3" id="KW-0378">Hydrolase</keyword>
<feature type="transmembrane region" description="Helical" evidence="1">
    <location>
        <begin position="289"/>
        <end position="306"/>
    </location>
</feature>
<reference evidence="3" key="1">
    <citation type="submission" date="2023-05" db="EMBL/GenBank/DDBJ databases">
        <authorList>
            <person name="Zhang X."/>
        </authorList>
    </citation>
    <scope>NUCLEOTIDE SEQUENCE</scope>
    <source>
        <strain evidence="3">YF14B1</strain>
    </source>
</reference>
<feature type="transmembrane region" description="Helical" evidence="1">
    <location>
        <begin position="263"/>
        <end position="282"/>
    </location>
</feature>
<name>A0AAE3U9R8_9BACT</name>
<keyword evidence="3" id="KW-0645">Protease</keyword>
<evidence type="ECO:0000313" key="3">
    <source>
        <dbReference type="EMBL" id="MDJ1482014.1"/>
    </source>
</evidence>
<dbReference type="GO" id="GO:0004175">
    <property type="term" value="F:endopeptidase activity"/>
    <property type="evidence" value="ECO:0007669"/>
    <property type="project" value="UniProtKB-ARBA"/>
</dbReference>
<keyword evidence="1" id="KW-0812">Transmembrane</keyword>
<keyword evidence="1" id="KW-0472">Membrane</keyword>
<keyword evidence="3" id="KW-0482">Metalloprotease</keyword>
<organism evidence="3 4">
    <name type="scientific">Xanthocytophaga flava</name>
    <dbReference type="NCBI Taxonomy" id="3048013"/>
    <lineage>
        <taxon>Bacteria</taxon>
        <taxon>Pseudomonadati</taxon>
        <taxon>Bacteroidota</taxon>
        <taxon>Cytophagia</taxon>
        <taxon>Cytophagales</taxon>
        <taxon>Rhodocytophagaceae</taxon>
        <taxon>Xanthocytophaga</taxon>
    </lineage>
</organism>
<evidence type="ECO:0000256" key="1">
    <source>
        <dbReference type="SAM" id="Phobius"/>
    </source>
</evidence>
<dbReference type="EC" id="3.4.-.-" evidence="3"/>
<feature type="domain" description="CAAX prenyl protease 2/Lysostaphin resistance protein A-like" evidence="2">
    <location>
        <begin position="222"/>
        <end position="297"/>
    </location>
</feature>